<organism evidence="1 2">
    <name type="scientific">Plectonema cf. radiosum LEGE 06105</name>
    <dbReference type="NCBI Taxonomy" id="945769"/>
    <lineage>
        <taxon>Bacteria</taxon>
        <taxon>Bacillati</taxon>
        <taxon>Cyanobacteriota</taxon>
        <taxon>Cyanophyceae</taxon>
        <taxon>Oscillatoriophycideae</taxon>
        <taxon>Oscillatoriales</taxon>
        <taxon>Microcoleaceae</taxon>
        <taxon>Plectonema</taxon>
    </lineage>
</organism>
<protein>
    <submittedName>
        <fullName evidence="1">Uncharacterized protein</fullName>
    </submittedName>
</protein>
<dbReference type="EMBL" id="JADEWL010000026">
    <property type="protein sequence ID" value="MBE9213136.1"/>
    <property type="molecule type" value="Genomic_DNA"/>
</dbReference>
<evidence type="ECO:0000313" key="2">
    <source>
        <dbReference type="Proteomes" id="UP000620559"/>
    </source>
</evidence>
<dbReference type="AlphaFoldDB" id="A0A8J7K010"/>
<sequence>MATCKNGEKPKNTVTDDVSVWFEWARRERIVIAMSQGMVYTPDGEAVEIKEMMQRCPKKD</sequence>
<gene>
    <name evidence="1" type="ORF">IQ247_10700</name>
</gene>
<proteinExistence type="predicted"/>
<reference evidence="1" key="1">
    <citation type="submission" date="2020-10" db="EMBL/GenBank/DDBJ databases">
        <authorList>
            <person name="Castelo-Branco R."/>
            <person name="Eusebio N."/>
            <person name="Adriana R."/>
            <person name="Vieira A."/>
            <person name="Brugerolle De Fraissinette N."/>
            <person name="Rezende De Castro R."/>
            <person name="Schneider M.P."/>
            <person name="Vasconcelos V."/>
            <person name="Leao P.N."/>
        </authorList>
    </citation>
    <scope>NUCLEOTIDE SEQUENCE</scope>
    <source>
        <strain evidence="1">LEGE 06105</strain>
    </source>
</reference>
<keyword evidence="2" id="KW-1185">Reference proteome</keyword>
<evidence type="ECO:0000313" key="1">
    <source>
        <dbReference type="EMBL" id="MBE9213136.1"/>
    </source>
</evidence>
<comment type="caution">
    <text evidence="1">The sequence shown here is derived from an EMBL/GenBank/DDBJ whole genome shotgun (WGS) entry which is preliminary data.</text>
</comment>
<accession>A0A8J7K010</accession>
<dbReference type="Proteomes" id="UP000620559">
    <property type="component" value="Unassembled WGS sequence"/>
</dbReference>
<name>A0A8J7K010_9CYAN</name>